<feature type="compositionally biased region" description="Pro residues" evidence="1">
    <location>
        <begin position="325"/>
        <end position="336"/>
    </location>
</feature>
<evidence type="ECO:0000256" key="1">
    <source>
        <dbReference type="SAM" id="MobiDB-lite"/>
    </source>
</evidence>
<dbReference type="AlphaFoldDB" id="A0AAD4L2P6"/>
<evidence type="ECO:0000313" key="3">
    <source>
        <dbReference type="Proteomes" id="UP001201262"/>
    </source>
</evidence>
<protein>
    <submittedName>
        <fullName evidence="2">Uncharacterized protein</fullName>
    </submittedName>
</protein>
<dbReference type="RefSeq" id="XP_046077448.1">
    <property type="nucleotide sequence ID" value="XM_046221396.1"/>
</dbReference>
<feature type="compositionally biased region" description="Low complexity" evidence="1">
    <location>
        <begin position="451"/>
        <end position="460"/>
    </location>
</feature>
<sequence>MVDLGTAAAAAQIGGQLIQLINEFRKAVHNIRFARQQVKDVYDRTIIINSLVSMFSDAIKYVQLRERKSGKRKPESIETLKDAFQNQAYSIIQKLEKILHILAPLWKNRKSSNWSRVIAKVRWLRYKPQVGLLLTDMHLLESSMSLFATLSLFHKADSGIVKNALQELLETEYIKTDLVFSKALRQLSQTQLDHSISFQRGSIVTKVRKVVQVEFEDLGIDIQKYKKGQTISNNTPIDRPGSSRGSSESVLYSTRPPRPPTTPPPGLSSFPNPRSSVGEEQVEVRSSTGSSLPQSHEHFQISRDLSRSRSVVREDKVSQSSPRHIPQPPPLSPAPFPQDFLELLPRLPPATHDNPNPSTASTYIPTPLFGPPEMSQRPLPGRKPSPISQDNVIPGRKSPPPRSDEMKAQSRIPPKGGDEKEDKNMTSSSSQPGKTEKHIIVPHQPKGGSGQQQQLSQQKPAKTRTRIRRDSTGNISIYGIDGEVTPFTAVFPISRPGNNRGSWSKH</sequence>
<gene>
    <name evidence="2" type="ORF">BGW36DRAFT_434445</name>
</gene>
<evidence type="ECO:0000313" key="2">
    <source>
        <dbReference type="EMBL" id="KAH8704827.1"/>
    </source>
</evidence>
<accession>A0AAD4L2P6</accession>
<feature type="compositionally biased region" description="Polar residues" evidence="1">
    <location>
        <begin position="353"/>
        <end position="364"/>
    </location>
</feature>
<dbReference type="GeneID" id="70251683"/>
<feature type="compositionally biased region" description="Basic and acidic residues" evidence="1">
    <location>
        <begin position="295"/>
        <end position="317"/>
    </location>
</feature>
<comment type="caution">
    <text evidence="2">The sequence shown here is derived from an EMBL/GenBank/DDBJ whole genome shotgun (WGS) entry which is preliminary data.</text>
</comment>
<keyword evidence="3" id="KW-1185">Reference proteome</keyword>
<dbReference type="Proteomes" id="UP001201262">
    <property type="component" value="Unassembled WGS sequence"/>
</dbReference>
<feature type="compositionally biased region" description="Polar residues" evidence="1">
    <location>
        <begin position="243"/>
        <end position="252"/>
    </location>
</feature>
<name>A0AAD4L2P6_9EURO</name>
<proteinExistence type="predicted"/>
<feature type="region of interest" description="Disordered" evidence="1">
    <location>
        <begin position="230"/>
        <end position="476"/>
    </location>
</feature>
<organism evidence="2 3">
    <name type="scientific">Talaromyces proteolyticus</name>
    <dbReference type="NCBI Taxonomy" id="1131652"/>
    <lineage>
        <taxon>Eukaryota</taxon>
        <taxon>Fungi</taxon>
        <taxon>Dikarya</taxon>
        <taxon>Ascomycota</taxon>
        <taxon>Pezizomycotina</taxon>
        <taxon>Eurotiomycetes</taxon>
        <taxon>Eurotiomycetidae</taxon>
        <taxon>Eurotiales</taxon>
        <taxon>Trichocomaceae</taxon>
        <taxon>Talaromyces</taxon>
        <taxon>Talaromyces sect. Bacilispori</taxon>
    </lineage>
</organism>
<dbReference type="EMBL" id="JAJTJA010000001">
    <property type="protein sequence ID" value="KAH8704827.1"/>
    <property type="molecule type" value="Genomic_DNA"/>
</dbReference>
<reference evidence="2" key="1">
    <citation type="submission" date="2021-12" db="EMBL/GenBank/DDBJ databases">
        <title>Convergent genome expansion in fungi linked to evolution of root-endophyte symbiosis.</title>
        <authorList>
            <consortium name="DOE Joint Genome Institute"/>
            <person name="Ke Y.-H."/>
            <person name="Bonito G."/>
            <person name="Liao H.-L."/>
            <person name="Looney B."/>
            <person name="Rojas-Flechas A."/>
            <person name="Nash J."/>
            <person name="Hameed K."/>
            <person name="Schadt C."/>
            <person name="Martin F."/>
            <person name="Crous P.W."/>
            <person name="Miettinen O."/>
            <person name="Magnuson J.K."/>
            <person name="Labbe J."/>
            <person name="Jacobson D."/>
            <person name="Doktycz M.J."/>
            <person name="Veneault-Fourrey C."/>
            <person name="Kuo A."/>
            <person name="Mondo S."/>
            <person name="Calhoun S."/>
            <person name="Riley R."/>
            <person name="Ohm R."/>
            <person name="LaButti K."/>
            <person name="Andreopoulos B."/>
            <person name="Pangilinan J."/>
            <person name="Nolan M."/>
            <person name="Tritt A."/>
            <person name="Clum A."/>
            <person name="Lipzen A."/>
            <person name="Daum C."/>
            <person name="Barry K."/>
            <person name="Grigoriev I.V."/>
            <person name="Vilgalys R."/>
        </authorList>
    </citation>
    <scope>NUCLEOTIDE SEQUENCE</scope>
    <source>
        <strain evidence="2">PMI_201</strain>
    </source>
</reference>
<feature type="compositionally biased region" description="Polar residues" evidence="1">
    <location>
        <begin position="284"/>
        <end position="294"/>
    </location>
</feature>
<feature type="compositionally biased region" description="Pro residues" evidence="1">
    <location>
        <begin position="256"/>
        <end position="266"/>
    </location>
</feature>